<proteinExistence type="predicted"/>
<dbReference type="Proteomes" id="UP000233332">
    <property type="component" value="Unassembled WGS sequence"/>
</dbReference>
<evidence type="ECO:0000259" key="3">
    <source>
        <dbReference type="SMART" id="SM01027"/>
    </source>
</evidence>
<keyword evidence="5" id="KW-1185">Reference proteome</keyword>
<dbReference type="InterPro" id="IPR050698">
    <property type="entry name" value="MBL"/>
</dbReference>
<evidence type="ECO:0000256" key="1">
    <source>
        <dbReference type="ARBA" id="ARBA00022801"/>
    </source>
</evidence>
<keyword evidence="1 4" id="KW-0378">Hydrolase</keyword>
<dbReference type="PANTHER" id="PTHR11203">
    <property type="entry name" value="CLEAVAGE AND POLYADENYLATION SPECIFICITY FACTOR FAMILY MEMBER"/>
    <property type="match status" value="1"/>
</dbReference>
<dbReference type="InterPro" id="IPR011108">
    <property type="entry name" value="RMMBL"/>
</dbReference>
<dbReference type="RefSeq" id="WP_101300193.1">
    <property type="nucleotide sequence ID" value="NZ_NXGX01000002.1"/>
</dbReference>
<feature type="domain" description="Beta-Casp" evidence="3">
    <location>
        <begin position="260"/>
        <end position="375"/>
    </location>
</feature>
<feature type="domain" description="Metallo-beta-lactamase" evidence="2">
    <location>
        <begin position="15"/>
        <end position="238"/>
    </location>
</feature>
<dbReference type="GO" id="GO:0004521">
    <property type="term" value="F:RNA endonuclease activity"/>
    <property type="evidence" value="ECO:0007669"/>
    <property type="project" value="TreeGrafter"/>
</dbReference>
<dbReference type="AlphaFoldDB" id="A0A2N3L8Z2"/>
<dbReference type="EMBL" id="NXGX01000002">
    <property type="protein sequence ID" value="PKR59258.1"/>
    <property type="molecule type" value="Genomic_DNA"/>
</dbReference>
<comment type="caution">
    <text evidence="4">The sequence shown here is derived from an EMBL/GenBank/DDBJ whole genome shotgun (WGS) entry which is preliminary data.</text>
</comment>
<organism evidence="4 5">
    <name type="scientific">Thalassospira lohafexi</name>
    <dbReference type="NCBI Taxonomy" id="744227"/>
    <lineage>
        <taxon>Bacteria</taxon>
        <taxon>Pseudomonadati</taxon>
        <taxon>Pseudomonadota</taxon>
        <taxon>Alphaproteobacteria</taxon>
        <taxon>Rhodospirillales</taxon>
        <taxon>Thalassospiraceae</taxon>
        <taxon>Thalassospira</taxon>
    </lineage>
</organism>
<dbReference type="InterPro" id="IPR001279">
    <property type="entry name" value="Metallo-B-lactamas"/>
</dbReference>
<dbReference type="Pfam" id="PF00753">
    <property type="entry name" value="Lactamase_B"/>
    <property type="match status" value="1"/>
</dbReference>
<accession>A0A2N3L8Z2</accession>
<dbReference type="CDD" id="cd16295">
    <property type="entry name" value="TTHA0252-CPSF-like_MBL-fold"/>
    <property type="match status" value="1"/>
</dbReference>
<evidence type="ECO:0000259" key="2">
    <source>
        <dbReference type="SMART" id="SM00849"/>
    </source>
</evidence>
<dbReference type="SUPFAM" id="SSF56281">
    <property type="entry name" value="Metallo-hydrolase/oxidoreductase"/>
    <property type="match status" value="1"/>
</dbReference>
<dbReference type="PANTHER" id="PTHR11203:SF37">
    <property type="entry name" value="INTEGRATOR COMPLEX SUBUNIT 11"/>
    <property type="match status" value="1"/>
</dbReference>
<dbReference type="InterPro" id="IPR036866">
    <property type="entry name" value="RibonucZ/Hydroxyglut_hydro"/>
</dbReference>
<protein>
    <submittedName>
        <fullName evidence="4">MBL fold metallo-hydrolase</fullName>
    </submittedName>
</protein>
<dbReference type="Pfam" id="PF10996">
    <property type="entry name" value="Beta-Casp"/>
    <property type="match status" value="1"/>
</dbReference>
<reference evidence="4 5" key="1">
    <citation type="submission" date="2017-09" db="EMBL/GenBank/DDBJ databases">
        <title>Biodiversity and function of Thalassospira species in the particle-attached aromatic-hydrocarbon-degrading consortia from the surface seawater of the China South Sea.</title>
        <authorList>
            <person name="Dong C."/>
            <person name="Lai Q."/>
            <person name="Shao Z."/>
        </authorList>
    </citation>
    <scope>NUCLEOTIDE SEQUENCE [LARGE SCALE GENOMIC DNA]</scope>
    <source>
        <strain evidence="4 5">139Z-12</strain>
    </source>
</reference>
<sequence>MTVSVTFCGAAGGVTGSCYFLQTDQGNILVDCGMFQGSKTVRELNYEPFAFDVSSISAVVLTHAHIDHSGLLPKLVKAGFKGPVFATEPTCDLLTYMLPDSGYIQESEVERLNRRNARRGRPQVTPIYTRHDAENTLSQLSVVEYHVWQDVISGVKARFWDAGHLLGSASIEIEVAATEPDDKPTRLLFSGDIGTGEAVFNNAPEAPTDLDYLFVETTYGDRNRDDMTDDERRALLGKEVRESLKAGGNLVIPSFAVARTQELLVDLAHLFNRGELPEATVFVDSPLAQRATDVFAKHLTGSDARALAHPKFHMVPDVEASKQLALVKSGAIIISASGMCDAGRIRYHLKNNLWRSEATVLLVGFQAAGSLGRVLQRGAKGVRIHGEEIEVHARIRTLDVYSGHADQDMLLRWTRDRLPVERQIFLTHGEEGARTAFQQVLLAEGIDSKKIALPMLDETVILRSGTVKTAKIRPRLSGEELSRDDWHNLYAGTITALSEKLRSVENDAQRRDLLEKVLRDIASV</sequence>
<dbReference type="Gene3D" id="3.40.50.10890">
    <property type="match status" value="1"/>
</dbReference>
<dbReference type="SMART" id="SM01027">
    <property type="entry name" value="Beta-Casp"/>
    <property type="match status" value="1"/>
</dbReference>
<dbReference type="Gene3D" id="3.60.15.10">
    <property type="entry name" value="Ribonuclease Z/Hydroxyacylglutathione hydrolase-like"/>
    <property type="match status" value="1"/>
</dbReference>
<evidence type="ECO:0000313" key="5">
    <source>
        <dbReference type="Proteomes" id="UP000233332"/>
    </source>
</evidence>
<dbReference type="SMART" id="SM00849">
    <property type="entry name" value="Lactamase_B"/>
    <property type="match status" value="1"/>
</dbReference>
<gene>
    <name evidence="4" type="ORF">COO92_04200</name>
</gene>
<dbReference type="InterPro" id="IPR022712">
    <property type="entry name" value="Beta_Casp"/>
</dbReference>
<dbReference type="GO" id="GO:0016787">
    <property type="term" value="F:hydrolase activity"/>
    <property type="evidence" value="ECO:0007669"/>
    <property type="project" value="UniProtKB-KW"/>
</dbReference>
<name>A0A2N3L8Z2_9PROT</name>
<dbReference type="Pfam" id="PF07521">
    <property type="entry name" value="RMMBL"/>
    <property type="match status" value="1"/>
</dbReference>
<evidence type="ECO:0000313" key="4">
    <source>
        <dbReference type="EMBL" id="PKR59258.1"/>
    </source>
</evidence>